<evidence type="ECO:0000256" key="5">
    <source>
        <dbReference type="ARBA" id="ARBA00022679"/>
    </source>
</evidence>
<protein>
    <recommendedName>
        <fullName evidence="3">histidine kinase</fullName>
        <ecNumber evidence="3">2.7.13.3</ecNumber>
    </recommendedName>
</protein>
<evidence type="ECO:0000256" key="9">
    <source>
        <dbReference type="ARBA" id="ARBA00023012"/>
    </source>
</evidence>
<dbReference type="PANTHER" id="PTHR45436:SF5">
    <property type="entry name" value="SENSOR HISTIDINE KINASE TRCS"/>
    <property type="match status" value="1"/>
</dbReference>
<evidence type="ECO:0000313" key="16">
    <source>
        <dbReference type="Proteomes" id="UP001595998"/>
    </source>
</evidence>
<feature type="region of interest" description="Disordered" evidence="11">
    <location>
        <begin position="86"/>
        <end position="110"/>
    </location>
</feature>
<dbReference type="SMART" id="SM00387">
    <property type="entry name" value="HATPase_c"/>
    <property type="match status" value="1"/>
</dbReference>
<feature type="region of interest" description="Disordered" evidence="11">
    <location>
        <begin position="484"/>
        <end position="504"/>
    </location>
</feature>
<keyword evidence="7 15" id="KW-0418">Kinase</keyword>
<dbReference type="SUPFAM" id="SSF158472">
    <property type="entry name" value="HAMP domain-like"/>
    <property type="match status" value="1"/>
</dbReference>
<evidence type="ECO:0000256" key="3">
    <source>
        <dbReference type="ARBA" id="ARBA00012438"/>
    </source>
</evidence>
<keyword evidence="8 12" id="KW-1133">Transmembrane helix</keyword>
<dbReference type="Pfam" id="PF00512">
    <property type="entry name" value="HisKA"/>
    <property type="match status" value="1"/>
</dbReference>
<dbReference type="InterPro" id="IPR003660">
    <property type="entry name" value="HAMP_dom"/>
</dbReference>
<evidence type="ECO:0000256" key="7">
    <source>
        <dbReference type="ARBA" id="ARBA00022777"/>
    </source>
</evidence>
<evidence type="ECO:0000313" key="15">
    <source>
        <dbReference type="EMBL" id="MFC4424977.1"/>
    </source>
</evidence>
<organism evidence="15 16">
    <name type="scientific">Deinococcus navajonensis</name>
    <dbReference type="NCBI Taxonomy" id="309884"/>
    <lineage>
        <taxon>Bacteria</taxon>
        <taxon>Thermotogati</taxon>
        <taxon>Deinococcota</taxon>
        <taxon>Deinococci</taxon>
        <taxon>Deinococcales</taxon>
        <taxon>Deinococcaceae</taxon>
        <taxon>Deinococcus</taxon>
    </lineage>
</organism>
<dbReference type="PROSITE" id="PS50885">
    <property type="entry name" value="HAMP"/>
    <property type="match status" value="1"/>
</dbReference>
<evidence type="ECO:0000256" key="4">
    <source>
        <dbReference type="ARBA" id="ARBA00022553"/>
    </source>
</evidence>
<feature type="transmembrane region" description="Helical" evidence="12">
    <location>
        <begin position="183"/>
        <end position="203"/>
    </location>
</feature>
<accession>A0ABV8XJT3</accession>
<dbReference type="InterPro" id="IPR003661">
    <property type="entry name" value="HisK_dim/P_dom"/>
</dbReference>
<dbReference type="EMBL" id="JBHSEH010000004">
    <property type="protein sequence ID" value="MFC4424977.1"/>
    <property type="molecule type" value="Genomic_DNA"/>
</dbReference>
<evidence type="ECO:0000256" key="6">
    <source>
        <dbReference type="ARBA" id="ARBA00022692"/>
    </source>
</evidence>
<dbReference type="EC" id="2.7.13.3" evidence="3"/>
<keyword evidence="9" id="KW-0902">Two-component regulatory system</keyword>
<sequence>MTLRLRLSLWYGTLCALTLIAVGLVGYSASVREQFLALDRILVVSARLVEAGMRTYGRSYALETDTSGPTRGGTVMVLRSYSPQGELMYRSPSDPGLPETRPEEPLSDPAPPAYLDVLPLPRPPAHAAVSSSSTAAFGTLMVDGQRWRRYVVQVGKAGETVGYVEALTPLGRLDEGARDLARLLIQLIALSVLGVLLIGWWVAGSALRPVDRLTRAARAIAQSRDLGRRVRTSAARDELGRLATTFNGMLDSLDTAWQSQQRFVGDASHELRAPLTVMRGNLELLRRHPHLDAAEREAMLADIERETSRLTRLVEDLLLLARSDAGVTLSARPVSLRAAALEALRDTMRLASGHRLILDAPEQPFMVAGDPDRLKQLLLILLDNAVKYSPGGSTVRVRLWQSAALVQLSVQDQGSGIPAEALEHIFERFYRADPARQREPGGAGLGLSIAQWIAGQLGGRLWVETTGPQGTTFCLELPAVADDTNEAGTHPAPAVSHEPFRVSS</sequence>
<evidence type="ECO:0000256" key="8">
    <source>
        <dbReference type="ARBA" id="ARBA00022989"/>
    </source>
</evidence>
<dbReference type="Gene3D" id="1.10.287.130">
    <property type="match status" value="1"/>
</dbReference>
<dbReference type="Pfam" id="PF02518">
    <property type="entry name" value="HATPase_c"/>
    <property type="match status" value="1"/>
</dbReference>
<keyword evidence="5" id="KW-0808">Transferase</keyword>
<dbReference type="InterPro" id="IPR003594">
    <property type="entry name" value="HATPase_dom"/>
</dbReference>
<dbReference type="SMART" id="SM00304">
    <property type="entry name" value="HAMP"/>
    <property type="match status" value="1"/>
</dbReference>
<evidence type="ECO:0000259" key="13">
    <source>
        <dbReference type="PROSITE" id="PS50109"/>
    </source>
</evidence>
<feature type="domain" description="Histidine kinase" evidence="13">
    <location>
        <begin position="266"/>
        <end position="481"/>
    </location>
</feature>
<gene>
    <name evidence="15" type="ORF">ACFOZ9_02060</name>
</gene>
<dbReference type="PANTHER" id="PTHR45436">
    <property type="entry name" value="SENSOR HISTIDINE KINASE YKOH"/>
    <property type="match status" value="1"/>
</dbReference>
<evidence type="ECO:0000256" key="1">
    <source>
        <dbReference type="ARBA" id="ARBA00000085"/>
    </source>
</evidence>
<dbReference type="InterPro" id="IPR036097">
    <property type="entry name" value="HisK_dim/P_sf"/>
</dbReference>
<dbReference type="Gene3D" id="3.30.565.10">
    <property type="entry name" value="Histidine kinase-like ATPase, C-terminal domain"/>
    <property type="match status" value="1"/>
</dbReference>
<reference evidence="16" key="1">
    <citation type="journal article" date="2019" name="Int. J. Syst. Evol. Microbiol.">
        <title>The Global Catalogue of Microorganisms (GCM) 10K type strain sequencing project: providing services to taxonomists for standard genome sequencing and annotation.</title>
        <authorList>
            <consortium name="The Broad Institute Genomics Platform"/>
            <consortium name="The Broad Institute Genome Sequencing Center for Infectious Disease"/>
            <person name="Wu L."/>
            <person name="Ma J."/>
        </authorList>
    </citation>
    <scope>NUCLEOTIDE SEQUENCE [LARGE SCALE GENOMIC DNA]</scope>
    <source>
        <strain evidence="16">CCUG 56029</strain>
    </source>
</reference>
<keyword evidence="10 12" id="KW-0472">Membrane</keyword>
<dbReference type="GO" id="GO:0016301">
    <property type="term" value="F:kinase activity"/>
    <property type="evidence" value="ECO:0007669"/>
    <property type="project" value="UniProtKB-KW"/>
</dbReference>
<keyword evidence="6 12" id="KW-0812">Transmembrane</keyword>
<comment type="catalytic activity">
    <reaction evidence="1">
        <text>ATP + protein L-histidine = ADP + protein N-phospho-L-histidine.</text>
        <dbReference type="EC" id="2.7.13.3"/>
    </reaction>
</comment>
<name>A0ABV8XJT3_9DEIO</name>
<keyword evidence="4" id="KW-0597">Phosphoprotein</keyword>
<dbReference type="InterPro" id="IPR036890">
    <property type="entry name" value="HATPase_C_sf"/>
</dbReference>
<keyword evidence="16" id="KW-1185">Reference proteome</keyword>
<evidence type="ECO:0000256" key="12">
    <source>
        <dbReference type="SAM" id="Phobius"/>
    </source>
</evidence>
<evidence type="ECO:0000256" key="2">
    <source>
        <dbReference type="ARBA" id="ARBA00004370"/>
    </source>
</evidence>
<evidence type="ECO:0000259" key="14">
    <source>
        <dbReference type="PROSITE" id="PS50885"/>
    </source>
</evidence>
<dbReference type="InterPro" id="IPR050428">
    <property type="entry name" value="TCS_sensor_his_kinase"/>
</dbReference>
<dbReference type="SMART" id="SM00388">
    <property type="entry name" value="HisKA"/>
    <property type="match status" value="1"/>
</dbReference>
<comment type="subcellular location">
    <subcellularLocation>
        <location evidence="2">Membrane</location>
    </subcellularLocation>
</comment>
<dbReference type="CDD" id="cd00075">
    <property type="entry name" value="HATPase"/>
    <property type="match status" value="1"/>
</dbReference>
<evidence type="ECO:0000256" key="10">
    <source>
        <dbReference type="ARBA" id="ARBA00023136"/>
    </source>
</evidence>
<dbReference type="PRINTS" id="PR00344">
    <property type="entry name" value="BCTRLSENSOR"/>
</dbReference>
<dbReference type="InterPro" id="IPR004358">
    <property type="entry name" value="Sig_transdc_His_kin-like_C"/>
</dbReference>
<dbReference type="Proteomes" id="UP001595998">
    <property type="component" value="Unassembled WGS sequence"/>
</dbReference>
<dbReference type="CDD" id="cd06225">
    <property type="entry name" value="HAMP"/>
    <property type="match status" value="1"/>
</dbReference>
<dbReference type="InterPro" id="IPR005467">
    <property type="entry name" value="His_kinase_dom"/>
</dbReference>
<dbReference type="SUPFAM" id="SSF55874">
    <property type="entry name" value="ATPase domain of HSP90 chaperone/DNA topoisomerase II/histidine kinase"/>
    <property type="match status" value="1"/>
</dbReference>
<proteinExistence type="predicted"/>
<dbReference type="SUPFAM" id="SSF47384">
    <property type="entry name" value="Homodimeric domain of signal transducing histidine kinase"/>
    <property type="match status" value="1"/>
</dbReference>
<dbReference type="PROSITE" id="PS50109">
    <property type="entry name" value="HIS_KIN"/>
    <property type="match status" value="1"/>
</dbReference>
<dbReference type="CDD" id="cd00082">
    <property type="entry name" value="HisKA"/>
    <property type="match status" value="1"/>
</dbReference>
<dbReference type="RefSeq" id="WP_380035819.1">
    <property type="nucleotide sequence ID" value="NZ_JBHSEH010000004.1"/>
</dbReference>
<feature type="domain" description="HAMP" evidence="14">
    <location>
        <begin position="204"/>
        <end position="258"/>
    </location>
</feature>
<dbReference type="Pfam" id="PF00672">
    <property type="entry name" value="HAMP"/>
    <property type="match status" value="1"/>
</dbReference>
<comment type="caution">
    <text evidence="15">The sequence shown here is derived from an EMBL/GenBank/DDBJ whole genome shotgun (WGS) entry which is preliminary data.</text>
</comment>
<evidence type="ECO:0000256" key="11">
    <source>
        <dbReference type="SAM" id="MobiDB-lite"/>
    </source>
</evidence>
<feature type="transmembrane region" description="Helical" evidence="12">
    <location>
        <begin position="7"/>
        <end position="29"/>
    </location>
</feature>
<dbReference type="Gene3D" id="6.10.340.10">
    <property type="match status" value="1"/>
</dbReference>